<evidence type="ECO:0000256" key="1">
    <source>
        <dbReference type="SAM" id="MobiDB-lite"/>
    </source>
</evidence>
<dbReference type="GO" id="GO:0003677">
    <property type="term" value="F:DNA binding"/>
    <property type="evidence" value="ECO:0007669"/>
    <property type="project" value="InterPro"/>
</dbReference>
<dbReference type="KEGG" id="cphy:B5808_08525"/>
<gene>
    <name evidence="3" type="ORF">B5808_08525</name>
</gene>
<dbReference type="InterPro" id="IPR010982">
    <property type="entry name" value="Lambda_DNA-bd_dom_sf"/>
</dbReference>
<feature type="domain" description="HTH cro/C1-type" evidence="2">
    <location>
        <begin position="52"/>
        <end position="99"/>
    </location>
</feature>
<dbReference type="AlphaFoldDB" id="A0A1X9LL99"/>
<dbReference type="InterPro" id="IPR041413">
    <property type="entry name" value="MLTR_LBD"/>
</dbReference>
<dbReference type="Gene3D" id="1.10.260.40">
    <property type="entry name" value="lambda repressor-like DNA-binding domains"/>
    <property type="match status" value="1"/>
</dbReference>
<dbReference type="SMART" id="SM00530">
    <property type="entry name" value="HTH_XRE"/>
    <property type="match status" value="1"/>
</dbReference>
<dbReference type="CDD" id="cd00093">
    <property type="entry name" value="HTH_XRE"/>
    <property type="match status" value="1"/>
</dbReference>
<dbReference type="Pfam" id="PF13560">
    <property type="entry name" value="HTH_31"/>
    <property type="match status" value="1"/>
</dbReference>
<protein>
    <recommendedName>
        <fullName evidence="2">HTH cro/C1-type domain-containing protein</fullName>
    </recommendedName>
</protein>
<reference evidence="3 4" key="1">
    <citation type="submission" date="2017-04" db="EMBL/GenBank/DDBJ databases">
        <authorList>
            <person name="Afonso C.L."/>
            <person name="Miller P.J."/>
            <person name="Scott M.A."/>
            <person name="Spackman E."/>
            <person name="Goraichik I."/>
            <person name="Dimitrov K.M."/>
            <person name="Suarez D.L."/>
            <person name="Swayne D.E."/>
        </authorList>
    </citation>
    <scope>NUCLEOTIDE SEQUENCE [LARGE SCALE GENOMIC DNA]</scope>
    <source>
        <strain evidence="4">XA(T)</strain>
    </source>
</reference>
<keyword evidence="4" id="KW-1185">Reference proteome</keyword>
<evidence type="ECO:0000259" key="2">
    <source>
        <dbReference type="PROSITE" id="PS50943"/>
    </source>
</evidence>
<proteinExistence type="predicted"/>
<feature type="compositionally biased region" description="Pro residues" evidence="1">
    <location>
        <begin position="1"/>
        <end position="10"/>
    </location>
</feature>
<dbReference type="Proteomes" id="UP000192775">
    <property type="component" value="Chromosome"/>
</dbReference>
<dbReference type="Pfam" id="PF17765">
    <property type="entry name" value="MLTR_LBD"/>
    <property type="match status" value="1"/>
</dbReference>
<accession>A0A1X9LL99</accession>
<dbReference type="PROSITE" id="PS50943">
    <property type="entry name" value="HTH_CROC1"/>
    <property type="match status" value="1"/>
</dbReference>
<organism evidence="3 4">
    <name type="scientific">Cnuibacter physcomitrellae</name>
    <dbReference type="NCBI Taxonomy" id="1619308"/>
    <lineage>
        <taxon>Bacteria</taxon>
        <taxon>Bacillati</taxon>
        <taxon>Actinomycetota</taxon>
        <taxon>Actinomycetes</taxon>
        <taxon>Micrococcales</taxon>
        <taxon>Microbacteriaceae</taxon>
        <taxon>Cnuibacter</taxon>
    </lineage>
</organism>
<dbReference type="STRING" id="1619308.B5808_08525"/>
<dbReference type="PANTHER" id="PTHR35010:SF2">
    <property type="entry name" value="BLL4672 PROTEIN"/>
    <property type="match status" value="1"/>
</dbReference>
<sequence length="340" mass="37334">MGGEPWPRPARGPEMPATRRSTPLGEFLRARREQVKPEQVGIDPQPGRRVPGLRREEVASLAGVSPDYYLRLEQGRDQRPSEQVLTALARALLLDEDSRQYLLKLARPRPFVRRLPAQGSVAPSVLQLLDQWSNTPAYVSDGQHDVLAVNPLMAGIAPGIAVPGTNMLVSAYAGYHAYLAGVADQRLLDAHQLSEWEGTLRELTASLRFHADPDDRRLHEIVGMLSARYPLFRTVWAEHLARPQLHGTKRAYVEPLGWIDFRFQTLEVPRSAGQFITALFGEPGSPAARAIAYIAARPAAPASWSQGAATAFTARSDLSRSNAVREASSDGTNTIRALSS</sequence>
<dbReference type="SUPFAM" id="SSF47413">
    <property type="entry name" value="lambda repressor-like DNA-binding domains"/>
    <property type="match status" value="1"/>
</dbReference>
<evidence type="ECO:0000313" key="3">
    <source>
        <dbReference type="EMBL" id="ARJ05252.1"/>
    </source>
</evidence>
<evidence type="ECO:0000313" key="4">
    <source>
        <dbReference type="Proteomes" id="UP000192775"/>
    </source>
</evidence>
<name>A0A1X9LL99_9MICO</name>
<feature type="region of interest" description="Disordered" evidence="1">
    <location>
        <begin position="1"/>
        <end position="26"/>
    </location>
</feature>
<dbReference type="InterPro" id="IPR001387">
    <property type="entry name" value="Cro/C1-type_HTH"/>
</dbReference>
<dbReference type="Gene3D" id="3.30.450.180">
    <property type="match status" value="1"/>
</dbReference>
<dbReference type="PANTHER" id="PTHR35010">
    <property type="entry name" value="BLL4672 PROTEIN-RELATED"/>
    <property type="match status" value="1"/>
</dbReference>
<dbReference type="EMBL" id="CP020715">
    <property type="protein sequence ID" value="ARJ05252.1"/>
    <property type="molecule type" value="Genomic_DNA"/>
</dbReference>